<organism evidence="2 3">
    <name type="scientific">Selenomonas sputigena</name>
    <dbReference type="NCBI Taxonomy" id="69823"/>
    <lineage>
        <taxon>Bacteria</taxon>
        <taxon>Bacillati</taxon>
        <taxon>Bacillota</taxon>
        <taxon>Negativicutes</taxon>
        <taxon>Selenomonadales</taxon>
        <taxon>Selenomonadaceae</taxon>
        <taxon>Selenomonas</taxon>
    </lineage>
</organism>
<accession>A0ABV3X5G0</accession>
<feature type="domain" description="Magnesium chelatase ChlI-like catalytic" evidence="1">
    <location>
        <begin position="192"/>
        <end position="351"/>
    </location>
</feature>
<dbReference type="InterPro" id="IPR027417">
    <property type="entry name" value="P-loop_NTPase"/>
</dbReference>
<dbReference type="Gene3D" id="3.40.50.300">
    <property type="entry name" value="P-loop containing nucleotide triphosphate hydrolases"/>
    <property type="match status" value="1"/>
</dbReference>
<dbReference type="NCBIfam" id="TIGR00368">
    <property type="entry name" value="YifB family Mg chelatase-like AAA ATPase"/>
    <property type="match status" value="1"/>
</dbReference>
<dbReference type="InterPro" id="IPR004482">
    <property type="entry name" value="Mg_chelat-rel"/>
</dbReference>
<sequence>MFAKSYGAVTFGVDGKIIDVEVDVSYGFPAFDIVGLLDTAVKESRERVRTAIKNTGVKLKPARVTINLAPADIRKDSSGLDLPIAVGLLAAYGLIPAERIEHALFAAELSLEGELRSVRGVLSMTVGAKEHGFKEIFVAPGNGSEALLVDGIRVYAPKNLRDLYDFLLGKAELLPLEVNPSAPSDMEVPSDDFADVQGQFFAKRALEIAAAGGHNVLMVGVPGSGKTMLARRLPSILLPMTRQEALEVTKIYSIAGLLKDGSGLVETRPFRSPHHTTSTVAMIGGGSIPRPGEVTLSHHGVLFLDELPEFGKSTLEVLCQPLEDGAVTVARVNATLTFPARIILVVAMNEVTSITIQCN</sequence>
<dbReference type="Pfam" id="PF13541">
    <property type="entry name" value="ChlI"/>
    <property type="match status" value="1"/>
</dbReference>
<dbReference type="PANTHER" id="PTHR32039:SF7">
    <property type="entry name" value="COMPETENCE PROTEIN COMM"/>
    <property type="match status" value="1"/>
</dbReference>
<evidence type="ECO:0000313" key="2">
    <source>
        <dbReference type="EMBL" id="MEX5285440.1"/>
    </source>
</evidence>
<reference evidence="2 3" key="1">
    <citation type="submission" date="2023-04" db="EMBL/GenBank/DDBJ databases">
        <title>Genome Sequence of Selenomonas sputigena ATCC 33150.</title>
        <authorList>
            <person name="Miller D.P."/>
            <person name="Anvari S."/>
            <person name="Polson S.W."/>
            <person name="Macdonald M."/>
            <person name="Mcdowell J.V."/>
        </authorList>
    </citation>
    <scope>NUCLEOTIDE SEQUENCE [LARGE SCALE GENOMIC DNA]</scope>
    <source>
        <strain evidence="2 3">ATCC 33150</strain>
    </source>
</reference>
<dbReference type="InterPro" id="IPR014721">
    <property type="entry name" value="Ribsml_uS5_D2-typ_fold_subgr"/>
</dbReference>
<dbReference type="RefSeq" id="WP_368847173.1">
    <property type="nucleotide sequence ID" value="NZ_CP194411.1"/>
</dbReference>
<protein>
    <submittedName>
        <fullName evidence="2">YifB family Mg chelatase-like AAA ATPase</fullName>
    </submittedName>
</protein>
<evidence type="ECO:0000313" key="3">
    <source>
        <dbReference type="Proteomes" id="UP001559623"/>
    </source>
</evidence>
<keyword evidence="3" id="KW-1185">Reference proteome</keyword>
<dbReference type="SUPFAM" id="SSF52540">
    <property type="entry name" value="P-loop containing nucleoside triphosphate hydrolases"/>
    <property type="match status" value="1"/>
</dbReference>
<gene>
    <name evidence="2" type="ORF">QCO44_07300</name>
</gene>
<proteinExistence type="predicted"/>
<comment type="caution">
    <text evidence="2">The sequence shown here is derived from an EMBL/GenBank/DDBJ whole genome shotgun (WGS) entry which is preliminary data.</text>
</comment>
<name>A0ABV3X5G0_9FIRM</name>
<dbReference type="InterPro" id="IPR045006">
    <property type="entry name" value="CHLI-like"/>
</dbReference>
<dbReference type="EMBL" id="JARVLH010000004">
    <property type="protein sequence ID" value="MEX5285440.1"/>
    <property type="molecule type" value="Genomic_DNA"/>
</dbReference>
<evidence type="ECO:0000259" key="1">
    <source>
        <dbReference type="Pfam" id="PF01078"/>
    </source>
</evidence>
<dbReference type="Pfam" id="PF01078">
    <property type="entry name" value="Mg_chelatase"/>
    <property type="match status" value="1"/>
</dbReference>
<dbReference type="InterPro" id="IPR020568">
    <property type="entry name" value="Ribosomal_Su5_D2-typ_SF"/>
</dbReference>
<dbReference type="InterPro" id="IPR000523">
    <property type="entry name" value="Mg_chelatse_chII-like_cat_dom"/>
</dbReference>
<dbReference type="SUPFAM" id="SSF54211">
    <property type="entry name" value="Ribosomal protein S5 domain 2-like"/>
    <property type="match status" value="1"/>
</dbReference>
<dbReference type="PANTHER" id="PTHR32039">
    <property type="entry name" value="MAGNESIUM-CHELATASE SUBUNIT CHLI"/>
    <property type="match status" value="1"/>
</dbReference>
<dbReference type="Gene3D" id="3.30.230.10">
    <property type="match status" value="1"/>
</dbReference>
<dbReference type="Proteomes" id="UP001559623">
    <property type="component" value="Unassembled WGS sequence"/>
</dbReference>